<sequence length="313" mass="33292">MRTCVIGGGGFIGLHVVNALIVSGRDVLVLGRRVDPPARLSQQARYQSCDAGDRVALRAALEGCGEIIDLAHASTPKVTVANPILELQDNIVPLLNLLEAAQDLPDLRKLLVASSGGTVYGIASDLPISEDHPTSPVSSYGITKLVVERYALIHHLIKGLPSTVVRPANAYGPGQKPFTGQGFIATAMGMALSGKPVTIFGAGDTIRDYIHVRDVASGLVAALSGGLSGEAYNIGTAVGLSNLDVVESIKAIAVRENIPVEVNRVDARGIDVPANILSYEKLRAHTGWRPRETFEAGLSEMWQEMKLIMARYE</sequence>
<name>A0A6M3XC78_9ZZZZ</name>
<accession>A0A6M3XC78</accession>
<dbReference type="Gene3D" id="3.40.50.720">
    <property type="entry name" value="NAD(P)-binding Rossmann-like Domain"/>
    <property type="match status" value="1"/>
</dbReference>
<dbReference type="EMBL" id="MT144618">
    <property type="protein sequence ID" value="QJH95361.1"/>
    <property type="molecule type" value="Genomic_DNA"/>
</dbReference>
<dbReference type="PANTHER" id="PTHR43000">
    <property type="entry name" value="DTDP-D-GLUCOSE 4,6-DEHYDRATASE-RELATED"/>
    <property type="match status" value="1"/>
</dbReference>
<evidence type="ECO:0000313" key="3">
    <source>
        <dbReference type="EMBL" id="QJH95361.1"/>
    </source>
</evidence>
<proteinExistence type="inferred from homology"/>
<organism evidence="3">
    <name type="scientific">viral metagenome</name>
    <dbReference type="NCBI Taxonomy" id="1070528"/>
    <lineage>
        <taxon>unclassified sequences</taxon>
        <taxon>metagenomes</taxon>
        <taxon>organismal metagenomes</taxon>
    </lineage>
</organism>
<dbReference type="AlphaFoldDB" id="A0A6M3XC78"/>
<reference evidence="3" key="1">
    <citation type="submission" date="2020-03" db="EMBL/GenBank/DDBJ databases">
        <title>The deep terrestrial virosphere.</title>
        <authorList>
            <person name="Holmfeldt K."/>
            <person name="Nilsson E."/>
            <person name="Simone D."/>
            <person name="Lopez-Fernandez M."/>
            <person name="Wu X."/>
            <person name="de Brujin I."/>
            <person name="Lundin D."/>
            <person name="Andersson A."/>
            <person name="Bertilsson S."/>
            <person name="Dopson M."/>
        </authorList>
    </citation>
    <scope>NUCLEOTIDE SEQUENCE</scope>
    <source>
        <strain evidence="3">TM448B00401</strain>
    </source>
</reference>
<protein>
    <submittedName>
        <fullName evidence="3">Putative NADH dehydrogenase</fullName>
    </submittedName>
</protein>
<evidence type="ECO:0000256" key="1">
    <source>
        <dbReference type="ARBA" id="ARBA00007637"/>
    </source>
</evidence>
<gene>
    <name evidence="3" type="ORF">TM448B00401_0014</name>
</gene>
<dbReference type="InterPro" id="IPR001509">
    <property type="entry name" value="Epimerase_deHydtase"/>
</dbReference>
<feature type="domain" description="NAD-dependent epimerase/dehydratase" evidence="2">
    <location>
        <begin position="4"/>
        <end position="235"/>
    </location>
</feature>
<comment type="similarity">
    <text evidence="1">Belongs to the NAD(P)-dependent epimerase/dehydratase family.</text>
</comment>
<evidence type="ECO:0000259" key="2">
    <source>
        <dbReference type="Pfam" id="PF01370"/>
    </source>
</evidence>
<dbReference type="InterPro" id="IPR036291">
    <property type="entry name" value="NAD(P)-bd_dom_sf"/>
</dbReference>
<dbReference type="Pfam" id="PF01370">
    <property type="entry name" value="Epimerase"/>
    <property type="match status" value="1"/>
</dbReference>
<dbReference type="SUPFAM" id="SSF51735">
    <property type="entry name" value="NAD(P)-binding Rossmann-fold domains"/>
    <property type="match status" value="1"/>
</dbReference>